<dbReference type="GO" id="GO:0008028">
    <property type="term" value="F:monocarboxylic acid transmembrane transporter activity"/>
    <property type="evidence" value="ECO:0007669"/>
    <property type="project" value="TreeGrafter"/>
</dbReference>
<name>A0A0B7BLW9_9EUPU</name>
<dbReference type="InterPro" id="IPR020846">
    <property type="entry name" value="MFS_dom"/>
</dbReference>
<evidence type="ECO:0000256" key="3">
    <source>
        <dbReference type="SAM" id="Phobius"/>
    </source>
</evidence>
<feature type="compositionally biased region" description="Basic and acidic residues" evidence="2">
    <location>
        <begin position="1"/>
        <end position="12"/>
    </location>
</feature>
<evidence type="ECO:0000256" key="2">
    <source>
        <dbReference type="SAM" id="MobiDB-lite"/>
    </source>
</evidence>
<dbReference type="EMBL" id="HACG01046275">
    <property type="protein sequence ID" value="CEK93140.1"/>
    <property type="molecule type" value="Transcribed_RNA"/>
</dbReference>
<feature type="transmembrane region" description="Helical" evidence="3">
    <location>
        <begin position="157"/>
        <end position="176"/>
    </location>
</feature>
<evidence type="ECO:0000313" key="5">
    <source>
        <dbReference type="EMBL" id="CEK93140.1"/>
    </source>
</evidence>
<feature type="domain" description="Major facilitator superfamily (MFS) profile" evidence="4">
    <location>
        <begin position="536"/>
        <end position="724"/>
    </location>
</feature>
<feature type="transmembrane region" description="Helical" evidence="3">
    <location>
        <begin position="663"/>
        <end position="685"/>
    </location>
</feature>
<dbReference type="Gene3D" id="1.20.1250.20">
    <property type="entry name" value="MFS general substrate transporter like domains"/>
    <property type="match status" value="2"/>
</dbReference>
<reference evidence="5" key="1">
    <citation type="submission" date="2014-12" db="EMBL/GenBank/DDBJ databases">
        <title>Insight into the proteome of Arion vulgaris.</title>
        <authorList>
            <person name="Aradska J."/>
            <person name="Bulat T."/>
            <person name="Smidak R."/>
            <person name="Sarate P."/>
            <person name="Gangsoo J."/>
            <person name="Sialana F."/>
            <person name="Bilban M."/>
            <person name="Lubec G."/>
        </authorList>
    </citation>
    <scope>NUCLEOTIDE SEQUENCE</scope>
    <source>
        <tissue evidence="5">Skin</tissue>
    </source>
</reference>
<dbReference type="PANTHER" id="PTHR11360:SF286">
    <property type="entry name" value="GH22266P"/>
    <property type="match status" value="1"/>
</dbReference>
<keyword evidence="3" id="KW-0812">Transmembrane</keyword>
<feature type="transmembrane region" description="Helical" evidence="3">
    <location>
        <begin position="629"/>
        <end position="651"/>
    </location>
</feature>
<dbReference type="PANTHER" id="PTHR11360">
    <property type="entry name" value="MONOCARBOXYLATE TRANSPORTER"/>
    <property type="match status" value="1"/>
</dbReference>
<gene>
    <name evidence="5" type="primary">ORF192298</name>
</gene>
<comment type="subcellular location">
    <subcellularLocation>
        <location evidence="1">Membrane</location>
        <topology evidence="1">Multi-pass membrane protein</topology>
    </subcellularLocation>
</comment>
<feature type="transmembrane region" description="Helical" evidence="3">
    <location>
        <begin position="572"/>
        <end position="597"/>
    </location>
</feature>
<feature type="transmembrane region" description="Helical" evidence="3">
    <location>
        <begin position="691"/>
        <end position="713"/>
    </location>
</feature>
<feature type="transmembrane region" description="Helical" evidence="3">
    <location>
        <begin position="604"/>
        <end position="623"/>
    </location>
</feature>
<accession>A0A0B7BLW9</accession>
<dbReference type="InterPro" id="IPR011701">
    <property type="entry name" value="MFS"/>
</dbReference>
<dbReference type="AlphaFoldDB" id="A0A0B7BLW9"/>
<feature type="transmembrane region" description="Helical" evidence="3">
    <location>
        <begin position="182"/>
        <end position="206"/>
    </location>
</feature>
<evidence type="ECO:0000256" key="1">
    <source>
        <dbReference type="ARBA" id="ARBA00004141"/>
    </source>
</evidence>
<dbReference type="GO" id="GO:0016020">
    <property type="term" value="C:membrane"/>
    <property type="evidence" value="ECO:0007669"/>
    <property type="project" value="UniProtKB-SubCell"/>
</dbReference>
<sequence length="724" mass="78308">MEVEDGTKKFSEKVGGVTEENGRNLKTDVKKNLGQTNEVNGDRKRSDYIVSSASTAGSDIDVVAEDVASTHRKNRVHQTWTVPDGGYGWVIVISSLVVGLIVDGISYTFGILIGELERAFNQPKSTIALASSLQVGIYLFLGPVVSALTNKFGCRPVMVAGSFVAGVAFIASSWSTNVTMLILTYGLLGGVGFGLMYLPSIVAVSIYFEKRRAVATGIAVCGSGIGTFFLAPVTDYLVFEYNWRWTLLLLGGIVLNGMVFGALVRPLKLQHRDDSKDNSEDDELSGKISEENQTSRNMHRKEEEFLVETETKKILSASSNGRQEREKVSVLSIEGKEKVPLISITDENDKPTESTVDTGHSKSHNLFFSSAPNVNLSSSLQFPKAEIKKGNPKIVSTASLNKPVNFPRRRTQSSSEQANLISGPRARTHVPVGLALITLSDANLNQIREDVEIPLPRKDIHLSGPLVLPETDARVSKGDLSRGLYIQSIQSITNLTALDGLGIVEVKSRGIWSCLPQSAQETMEEMLDLSILKEKSYWCVLLGNFFVMIGMYVPFVYIPDRAEQLGISEDKAAFLISIIGITNTVGRVMTGVLINFLNLDCGTVTSVALMIAGIVTIVCPFCHNYPALAIVSAIFGVCVGSYISLCSVLLCELLGVERLTNAFGFLILFRGVACIVGPVLAGAIIDSTGIFHPSFFVAGGMISLGAASHFLLLSPCSSRRKIKS</sequence>
<dbReference type="Pfam" id="PF07690">
    <property type="entry name" value="MFS_1"/>
    <property type="match status" value="2"/>
</dbReference>
<organism evidence="5">
    <name type="scientific">Arion vulgaris</name>
    <dbReference type="NCBI Taxonomy" id="1028688"/>
    <lineage>
        <taxon>Eukaryota</taxon>
        <taxon>Metazoa</taxon>
        <taxon>Spiralia</taxon>
        <taxon>Lophotrochozoa</taxon>
        <taxon>Mollusca</taxon>
        <taxon>Gastropoda</taxon>
        <taxon>Heterobranchia</taxon>
        <taxon>Euthyneura</taxon>
        <taxon>Panpulmonata</taxon>
        <taxon>Eupulmonata</taxon>
        <taxon>Stylommatophora</taxon>
        <taxon>Helicina</taxon>
        <taxon>Arionoidea</taxon>
        <taxon>Arionidae</taxon>
        <taxon>Arion</taxon>
    </lineage>
</organism>
<feature type="region of interest" description="Disordered" evidence="2">
    <location>
        <begin position="1"/>
        <end position="24"/>
    </location>
</feature>
<feature type="region of interest" description="Disordered" evidence="2">
    <location>
        <begin position="271"/>
        <end position="302"/>
    </location>
</feature>
<feature type="transmembrane region" description="Helical" evidence="3">
    <location>
        <begin position="125"/>
        <end position="145"/>
    </location>
</feature>
<keyword evidence="3" id="KW-1133">Transmembrane helix</keyword>
<feature type="transmembrane region" description="Helical" evidence="3">
    <location>
        <begin position="243"/>
        <end position="264"/>
    </location>
</feature>
<feature type="transmembrane region" description="Helical" evidence="3">
    <location>
        <begin position="87"/>
        <end position="113"/>
    </location>
</feature>
<protein>
    <recommendedName>
        <fullName evidence="4">Major facilitator superfamily (MFS) profile domain-containing protein</fullName>
    </recommendedName>
</protein>
<feature type="transmembrane region" description="Helical" evidence="3">
    <location>
        <begin position="213"/>
        <end position="231"/>
    </location>
</feature>
<keyword evidence="3" id="KW-0472">Membrane</keyword>
<dbReference type="PROSITE" id="PS50850">
    <property type="entry name" value="MFS"/>
    <property type="match status" value="1"/>
</dbReference>
<proteinExistence type="predicted"/>
<evidence type="ECO:0000259" key="4">
    <source>
        <dbReference type="PROSITE" id="PS50850"/>
    </source>
</evidence>
<feature type="transmembrane region" description="Helical" evidence="3">
    <location>
        <begin position="536"/>
        <end position="557"/>
    </location>
</feature>
<feature type="compositionally biased region" description="Basic and acidic residues" evidence="2">
    <location>
        <begin position="271"/>
        <end position="290"/>
    </location>
</feature>
<dbReference type="InterPro" id="IPR036259">
    <property type="entry name" value="MFS_trans_sf"/>
</dbReference>
<dbReference type="InterPro" id="IPR050327">
    <property type="entry name" value="Proton-linked_MCT"/>
</dbReference>
<dbReference type="SUPFAM" id="SSF103473">
    <property type="entry name" value="MFS general substrate transporter"/>
    <property type="match status" value="1"/>
</dbReference>